<dbReference type="InterPro" id="IPR036926">
    <property type="entry name" value="Thymidate_synth/dCMP_Mease_sf"/>
</dbReference>
<sequence length="311" mass="35334">MEQFLNLIDTVLTKGKKRTTSVQGPGTIVYPGYEMRFRMDDSFPLITTRSLKGSWKAVRAELLWLLSGSDDIADLHKDGVHLWDPWATPKICADYGLPPGRLGRIYGPQWIRWPKRENNLVDKIAEIVEGNGNDEDKINEIHSLLNRRPRGGETIDQISKVIDEIKTNPDSKRMTVSAWNPEDIDKVFIAPCHVIFKFAVAEGGLYLNLWQRSADLLVGVPFNIAEYALLLLMVAQVVGLKPVEFVHHLSDVHIYFDQVEYAKMQLKREPKPLPEVKLNPEVTDIFSFQLGDFVLENYDPHPPIKGIPVAI</sequence>
<feature type="binding site" description="in other chain" evidence="4">
    <location>
        <begin position="212"/>
        <end position="215"/>
    </location>
    <ligand>
        <name>dUMP</name>
        <dbReference type="ChEBI" id="CHEBI:246422"/>
        <note>ligand shared between dimeric partners</note>
    </ligand>
</feature>
<proteinExistence type="inferred from homology"/>
<dbReference type="GO" id="GO:0006235">
    <property type="term" value="P:dTTP biosynthetic process"/>
    <property type="evidence" value="ECO:0007669"/>
    <property type="project" value="UniProtKB-UniRule"/>
</dbReference>
<keyword evidence="4" id="KW-0963">Cytoplasm</keyword>
<comment type="similarity">
    <text evidence="4">Belongs to the thymidylate synthase family. Bacterial-type ThyA subfamily.</text>
</comment>
<dbReference type="GO" id="GO:0004799">
    <property type="term" value="F:thymidylate synthase activity"/>
    <property type="evidence" value="ECO:0007669"/>
    <property type="project" value="UniProtKB-UniRule"/>
</dbReference>
<dbReference type="CDD" id="cd00351">
    <property type="entry name" value="TS_Pyrimidine_HMase"/>
    <property type="match status" value="1"/>
</dbReference>
<dbReference type="Gene3D" id="3.30.572.10">
    <property type="entry name" value="Thymidylate synthase/dCMP hydroxymethylase domain"/>
    <property type="match status" value="1"/>
</dbReference>
<dbReference type="AlphaFoldDB" id="A0A0G1IGE3"/>
<feature type="active site" description="Nucleophile" evidence="4">
    <location>
        <position position="192"/>
    </location>
</feature>
<dbReference type="PANTHER" id="PTHR11548:SF1">
    <property type="entry name" value="THYMIDYLATE SYNTHASE 1"/>
    <property type="match status" value="1"/>
</dbReference>
<evidence type="ECO:0000256" key="2">
    <source>
        <dbReference type="ARBA" id="ARBA00022603"/>
    </source>
</evidence>
<feature type="binding site" description="in other chain" evidence="4">
    <location>
        <begin position="253"/>
        <end position="255"/>
    </location>
    <ligand>
        <name>dUMP</name>
        <dbReference type="ChEBI" id="CHEBI:246422"/>
        <note>ligand shared between dimeric partners</note>
    </ligand>
</feature>
<comment type="function">
    <text evidence="4">Catalyzes the reductive methylation of 2'-deoxyuridine-5'-monophosphate (dUMP) to 2'-deoxythymidine-5'-monophosphate (dTMP) while utilizing 5,10-methylenetetrahydrofolate (mTHF) as the methyl donor and reductant in the reaction, yielding dihydrofolate (DHF) as a by-product. This enzymatic reaction provides an intracellular de novo source of dTMP, an essential precursor for DNA biosynthesis.</text>
</comment>
<comment type="caution">
    <text evidence="6">The sequence shown here is derived from an EMBL/GenBank/DDBJ whole genome shotgun (WGS) entry which is preliminary data.</text>
</comment>
<reference evidence="6 7" key="1">
    <citation type="journal article" date="2015" name="Nature">
        <title>rRNA introns, odd ribosomes, and small enigmatic genomes across a large radiation of phyla.</title>
        <authorList>
            <person name="Brown C.T."/>
            <person name="Hug L.A."/>
            <person name="Thomas B.C."/>
            <person name="Sharon I."/>
            <person name="Castelle C.J."/>
            <person name="Singh A."/>
            <person name="Wilkins M.J."/>
            <person name="Williams K.H."/>
            <person name="Banfield J.F."/>
        </authorList>
    </citation>
    <scope>NUCLEOTIDE SEQUENCE [LARGE SCALE GENOMIC DNA]</scope>
</reference>
<feature type="binding site" evidence="4">
    <location>
        <position position="215"/>
    </location>
    <ligand>
        <name>(6R)-5,10-methylene-5,6,7,8-tetrahydrofolate</name>
        <dbReference type="ChEBI" id="CHEBI:15636"/>
    </ligand>
</feature>
<protein>
    <recommendedName>
        <fullName evidence="1 4">Thymidylate synthase</fullName>
        <shortName evidence="4">TS</shortName>
        <shortName evidence="4">TSase</shortName>
        <ecNumber evidence="1 4">2.1.1.45</ecNumber>
    </recommendedName>
</protein>
<name>A0A0G1IGE3_9BACT</name>
<keyword evidence="4" id="KW-0545">Nucleotide biosynthesis</keyword>
<feature type="binding site" evidence="4">
    <location>
        <position position="310"/>
    </location>
    <ligand>
        <name>(6R)-5,10-methylene-5,6,7,8-tetrahydrofolate</name>
        <dbReference type="ChEBI" id="CHEBI:15636"/>
    </ligand>
</feature>
<evidence type="ECO:0000313" key="7">
    <source>
        <dbReference type="Proteomes" id="UP000033977"/>
    </source>
</evidence>
<dbReference type="UniPathway" id="UPA00575"/>
<dbReference type="InterPro" id="IPR023451">
    <property type="entry name" value="Thymidate_synth/dCMP_Mease_dom"/>
</dbReference>
<evidence type="ECO:0000256" key="1">
    <source>
        <dbReference type="ARBA" id="ARBA00011947"/>
    </source>
</evidence>
<keyword evidence="3 4" id="KW-0808">Transferase</keyword>
<comment type="subcellular location">
    <subcellularLocation>
        <location evidence="4">Cytoplasm</location>
    </subcellularLocation>
</comment>
<dbReference type="NCBIfam" id="TIGR03284">
    <property type="entry name" value="thym_sym"/>
    <property type="match status" value="1"/>
</dbReference>
<evidence type="ECO:0000256" key="3">
    <source>
        <dbReference type="ARBA" id="ARBA00022679"/>
    </source>
</evidence>
<feature type="binding site" description="in other chain" evidence="4">
    <location>
        <position position="223"/>
    </location>
    <ligand>
        <name>dUMP</name>
        <dbReference type="ChEBI" id="CHEBI:246422"/>
        <note>ligand shared between dimeric partners</note>
    </ligand>
</feature>
<dbReference type="GO" id="GO:0032259">
    <property type="term" value="P:methylation"/>
    <property type="evidence" value="ECO:0007669"/>
    <property type="project" value="UniProtKB-KW"/>
</dbReference>
<gene>
    <name evidence="4" type="primary">thyA</name>
    <name evidence="6" type="ORF">UW49_C0001G0092</name>
</gene>
<dbReference type="InterPro" id="IPR045097">
    <property type="entry name" value="Thymidate_synth/dCMP_Mease"/>
</dbReference>
<dbReference type="InterPro" id="IPR000398">
    <property type="entry name" value="Thymidylate_synthase"/>
</dbReference>
<comment type="pathway">
    <text evidence="4">Pyrimidine metabolism; dTTP biosynthesis.</text>
</comment>
<feature type="domain" description="Thymidylate synthase/dCMP hydroxymethylase" evidence="5">
    <location>
        <begin position="2"/>
        <end position="306"/>
    </location>
</feature>
<dbReference type="PATRIC" id="fig|1618652.3.peg.95"/>
<evidence type="ECO:0000259" key="5">
    <source>
        <dbReference type="Pfam" id="PF00303"/>
    </source>
</evidence>
<organism evidence="6 7">
    <name type="scientific">Candidatus Giovannonibacteria bacterium GW2011_GWB1_44_23</name>
    <dbReference type="NCBI Taxonomy" id="1618652"/>
    <lineage>
        <taxon>Bacteria</taxon>
        <taxon>Candidatus Giovannoniibacteriota</taxon>
    </lineage>
</organism>
<evidence type="ECO:0000256" key="4">
    <source>
        <dbReference type="HAMAP-Rule" id="MF_00008"/>
    </source>
</evidence>
<accession>A0A0G1IGE3</accession>
<keyword evidence="2 4" id="KW-0489">Methyltransferase</keyword>
<dbReference type="GO" id="GO:0006231">
    <property type="term" value="P:dTMP biosynthetic process"/>
    <property type="evidence" value="ECO:0007669"/>
    <property type="project" value="UniProtKB-UniRule"/>
</dbReference>
<dbReference type="HAMAP" id="MF_00008">
    <property type="entry name" value="Thymidy_synth_bact"/>
    <property type="match status" value="1"/>
</dbReference>
<dbReference type="PANTHER" id="PTHR11548">
    <property type="entry name" value="THYMIDYLATE SYNTHASE 1"/>
    <property type="match status" value="1"/>
</dbReference>
<dbReference type="Pfam" id="PF00303">
    <property type="entry name" value="Thymidylat_synt"/>
    <property type="match status" value="1"/>
</dbReference>
<dbReference type="PRINTS" id="PR00108">
    <property type="entry name" value="THYMDSNTHASE"/>
</dbReference>
<comment type="caution">
    <text evidence="4">Lacks conserved residue(s) required for the propagation of feature annotation.</text>
</comment>
<dbReference type="EC" id="2.1.1.45" evidence="1 4"/>
<comment type="catalytic activity">
    <reaction evidence="4">
        <text>dUMP + (6R)-5,10-methylene-5,6,7,8-tetrahydrofolate = 7,8-dihydrofolate + dTMP</text>
        <dbReference type="Rhea" id="RHEA:12104"/>
        <dbReference type="ChEBI" id="CHEBI:15636"/>
        <dbReference type="ChEBI" id="CHEBI:57451"/>
        <dbReference type="ChEBI" id="CHEBI:63528"/>
        <dbReference type="ChEBI" id="CHEBI:246422"/>
        <dbReference type="EC" id="2.1.1.45"/>
    </reaction>
</comment>
<dbReference type="GO" id="GO:0005829">
    <property type="term" value="C:cytosol"/>
    <property type="evidence" value="ECO:0007669"/>
    <property type="project" value="TreeGrafter"/>
</dbReference>
<dbReference type="Proteomes" id="UP000033977">
    <property type="component" value="Unassembled WGS sequence"/>
</dbReference>
<evidence type="ECO:0000313" key="6">
    <source>
        <dbReference type="EMBL" id="KKT57908.1"/>
    </source>
</evidence>
<dbReference type="SUPFAM" id="SSF55831">
    <property type="entry name" value="Thymidylate synthase/dCMP hydroxymethylase"/>
    <property type="match status" value="1"/>
</dbReference>
<dbReference type="EMBL" id="LCIN01000001">
    <property type="protein sequence ID" value="KKT57908.1"/>
    <property type="molecule type" value="Genomic_DNA"/>
</dbReference>
<comment type="subunit">
    <text evidence="4">Homodimer.</text>
</comment>